<dbReference type="Gene3D" id="3.10.100.10">
    <property type="entry name" value="Mannose-Binding Protein A, subunit A"/>
    <property type="match status" value="1"/>
</dbReference>
<dbReference type="AlphaFoldDB" id="A0A1I8BNZ4"/>
<dbReference type="Pfam" id="PF00059">
    <property type="entry name" value="Lectin_C"/>
    <property type="match status" value="1"/>
</dbReference>
<dbReference type="CDD" id="cd00037">
    <property type="entry name" value="CLECT"/>
    <property type="match status" value="1"/>
</dbReference>
<dbReference type="WBParaSite" id="MhA1_Contig357.frz3.gene22">
    <property type="protein sequence ID" value="MhA1_Contig357.frz3.gene22"/>
    <property type="gene ID" value="MhA1_Contig357.frz3.gene22"/>
</dbReference>
<accession>A0A1I8BNZ4</accession>
<keyword evidence="1" id="KW-1015">Disulfide bond</keyword>
<evidence type="ECO:0000259" key="2">
    <source>
        <dbReference type="PROSITE" id="PS50041"/>
    </source>
</evidence>
<dbReference type="PROSITE" id="PS00615">
    <property type="entry name" value="C_TYPE_LECTIN_1"/>
    <property type="match status" value="1"/>
</dbReference>
<name>A0A1I8BNZ4_MELHA</name>
<sequence length="232" mass="26312">MKSAYLTFSISFPIYLLISKFNILSAQTTITPCLPFECNDDWSLFTDSNGKVYGYKAFVQESINFFEANAICRDQCAEVVSIHSAEENEFVRTIAKPLLDDCQNQIICQSRPGETSPDFNKIYHSFYIGMHRVQFGRLAQCTRDPNIYCIWSDGTQCDFGNYTGVIGPHEQVLPWATGNPNGIEQYGNEDCVQLYDSVNGYWNDIGCHMRLSGVICKRECASYCVDQDTQLI</sequence>
<dbReference type="PROSITE" id="PS50041">
    <property type="entry name" value="C_TYPE_LECTIN_2"/>
    <property type="match status" value="1"/>
</dbReference>
<dbReference type="SUPFAM" id="SSF56436">
    <property type="entry name" value="C-type lectin-like"/>
    <property type="match status" value="1"/>
</dbReference>
<organism evidence="3 4">
    <name type="scientific">Meloidogyne hapla</name>
    <name type="common">Root-knot nematode worm</name>
    <dbReference type="NCBI Taxonomy" id="6305"/>
    <lineage>
        <taxon>Eukaryota</taxon>
        <taxon>Metazoa</taxon>
        <taxon>Ecdysozoa</taxon>
        <taxon>Nematoda</taxon>
        <taxon>Chromadorea</taxon>
        <taxon>Rhabditida</taxon>
        <taxon>Tylenchina</taxon>
        <taxon>Tylenchomorpha</taxon>
        <taxon>Tylenchoidea</taxon>
        <taxon>Meloidogynidae</taxon>
        <taxon>Meloidogyninae</taxon>
        <taxon>Meloidogyne</taxon>
    </lineage>
</organism>
<dbReference type="InterPro" id="IPR016186">
    <property type="entry name" value="C-type_lectin-like/link_sf"/>
</dbReference>
<proteinExistence type="predicted"/>
<dbReference type="InterPro" id="IPR018378">
    <property type="entry name" value="C-type_lectin_CS"/>
</dbReference>
<dbReference type="InterPro" id="IPR016187">
    <property type="entry name" value="CTDL_fold"/>
</dbReference>
<dbReference type="SMART" id="SM00034">
    <property type="entry name" value="CLECT"/>
    <property type="match status" value="1"/>
</dbReference>
<protein>
    <submittedName>
        <fullName evidence="4">C-type lectin domain-containing protein</fullName>
    </submittedName>
</protein>
<dbReference type="InterPro" id="IPR001304">
    <property type="entry name" value="C-type_lectin-like"/>
</dbReference>
<dbReference type="InterPro" id="IPR050111">
    <property type="entry name" value="C-type_lectin/snaclec_domain"/>
</dbReference>
<dbReference type="PANTHER" id="PTHR22803">
    <property type="entry name" value="MANNOSE, PHOSPHOLIPASE, LECTIN RECEPTOR RELATED"/>
    <property type="match status" value="1"/>
</dbReference>
<feature type="domain" description="C-type lectin" evidence="2">
    <location>
        <begin position="55"/>
        <end position="214"/>
    </location>
</feature>
<dbReference type="Proteomes" id="UP000095281">
    <property type="component" value="Unplaced"/>
</dbReference>
<evidence type="ECO:0000313" key="3">
    <source>
        <dbReference type="Proteomes" id="UP000095281"/>
    </source>
</evidence>
<reference evidence="4" key="1">
    <citation type="submission" date="2016-11" db="UniProtKB">
        <authorList>
            <consortium name="WormBaseParasite"/>
        </authorList>
    </citation>
    <scope>IDENTIFICATION</scope>
</reference>
<keyword evidence="3" id="KW-1185">Reference proteome</keyword>
<evidence type="ECO:0000313" key="4">
    <source>
        <dbReference type="WBParaSite" id="MhA1_Contig357.frz3.gene22"/>
    </source>
</evidence>
<evidence type="ECO:0000256" key="1">
    <source>
        <dbReference type="ARBA" id="ARBA00023157"/>
    </source>
</evidence>